<feature type="transmembrane region" description="Helical" evidence="9">
    <location>
        <begin position="141"/>
        <end position="159"/>
    </location>
</feature>
<dbReference type="InterPro" id="IPR007387">
    <property type="entry name" value="TRAP_DctQ"/>
</dbReference>
<evidence type="ECO:0000256" key="3">
    <source>
        <dbReference type="ARBA" id="ARBA00022475"/>
    </source>
</evidence>
<dbReference type="OrthoDB" id="9795655at2"/>
<evidence type="ECO:0000256" key="7">
    <source>
        <dbReference type="ARBA" id="ARBA00023136"/>
    </source>
</evidence>
<keyword evidence="3" id="KW-1003">Cell membrane</keyword>
<feature type="transmembrane region" description="Helical" evidence="9">
    <location>
        <begin position="58"/>
        <end position="75"/>
    </location>
</feature>
<dbReference type="InterPro" id="IPR055348">
    <property type="entry name" value="DctQ"/>
</dbReference>
<name>A0A511RG14_9DEIN</name>
<evidence type="ECO:0000256" key="6">
    <source>
        <dbReference type="ARBA" id="ARBA00022989"/>
    </source>
</evidence>
<dbReference type="Pfam" id="PF04290">
    <property type="entry name" value="DctQ"/>
    <property type="match status" value="1"/>
</dbReference>
<keyword evidence="5 9" id="KW-0812">Transmembrane</keyword>
<accession>A0A511RG14</accession>
<gene>
    <name evidence="11" type="ORF">ODE01S_00230</name>
</gene>
<feature type="transmembrane region" description="Helical" evidence="9">
    <location>
        <begin position="21"/>
        <end position="38"/>
    </location>
</feature>
<evidence type="ECO:0000256" key="9">
    <source>
        <dbReference type="SAM" id="Phobius"/>
    </source>
</evidence>
<evidence type="ECO:0000256" key="8">
    <source>
        <dbReference type="ARBA" id="ARBA00038436"/>
    </source>
</evidence>
<keyword evidence="6 9" id="KW-1133">Transmembrane helix</keyword>
<feature type="domain" description="Tripartite ATP-independent periplasmic transporters DctQ component" evidence="10">
    <location>
        <begin position="29"/>
        <end position="166"/>
    </location>
</feature>
<dbReference type="PANTHER" id="PTHR35011:SF4">
    <property type="entry name" value="SLL1102 PROTEIN"/>
    <property type="match status" value="1"/>
</dbReference>
<evidence type="ECO:0000259" key="10">
    <source>
        <dbReference type="Pfam" id="PF04290"/>
    </source>
</evidence>
<evidence type="ECO:0000313" key="11">
    <source>
        <dbReference type="EMBL" id="GEM88589.1"/>
    </source>
</evidence>
<dbReference type="Proteomes" id="UP000321827">
    <property type="component" value="Unassembled WGS sequence"/>
</dbReference>
<comment type="similarity">
    <text evidence="8">Belongs to the TRAP transporter small permease family.</text>
</comment>
<dbReference type="PANTHER" id="PTHR35011">
    <property type="entry name" value="2,3-DIKETO-L-GULONATE TRAP TRANSPORTER SMALL PERMEASE PROTEIN YIAM"/>
    <property type="match status" value="1"/>
</dbReference>
<dbReference type="GO" id="GO:0005886">
    <property type="term" value="C:plasma membrane"/>
    <property type="evidence" value="ECO:0007669"/>
    <property type="project" value="UniProtKB-SubCell"/>
</dbReference>
<keyword evidence="7 9" id="KW-0472">Membrane</keyword>
<evidence type="ECO:0000256" key="4">
    <source>
        <dbReference type="ARBA" id="ARBA00022519"/>
    </source>
</evidence>
<comment type="subcellular location">
    <subcellularLocation>
        <location evidence="1">Cell inner membrane</location>
        <topology evidence="1">Multi-pass membrane protein</topology>
    </subcellularLocation>
</comment>
<proteinExistence type="inferred from homology"/>
<comment type="caution">
    <text evidence="11">The sequence shown here is derived from an EMBL/GenBank/DDBJ whole genome shotgun (WGS) entry which is preliminary data.</text>
</comment>
<evidence type="ECO:0000256" key="5">
    <source>
        <dbReference type="ARBA" id="ARBA00022692"/>
    </source>
</evidence>
<organism evidence="11 12">
    <name type="scientific">Oceanithermus desulfurans NBRC 100063</name>
    <dbReference type="NCBI Taxonomy" id="1227550"/>
    <lineage>
        <taxon>Bacteria</taxon>
        <taxon>Thermotogati</taxon>
        <taxon>Deinococcota</taxon>
        <taxon>Deinococci</taxon>
        <taxon>Thermales</taxon>
        <taxon>Thermaceae</taxon>
        <taxon>Oceanithermus</taxon>
    </lineage>
</organism>
<protein>
    <submittedName>
        <fullName evidence="11">C4-dicarboxylate ABC transporter substrate-binding protein</fullName>
    </submittedName>
</protein>
<dbReference type="AlphaFoldDB" id="A0A511RG14"/>
<keyword evidence="4" id="KW-0997">Cell inner membrane</keyword>
<evidence type="ECO:0000256" key="1">
    <source>
        <dbReference type="ARBA" id="ARBA00004429"/>
    </source>
</evidence>
<dbReference type="EMBL" id="BJXN01000001">
    <property type="protein sequence ID" value="GEM88589.1"/>
    <property type="molecule type" value="Genomic_DNA"/>
</dbReference>
<evidence type="ECO:0000313" key="12">
    <source>
        <dbReference type="Proteomes" id="UP000321827"/>
    </source>
</evidence>
<evidence type="ECO:0000256" key="2">
    <source>
        <dbReference type="ARBA" id="ARBA00022448"/>
    </source>
</evidence>
<sequence>MDFLLSFSRLIDAFNEAVGRLVSWLTLLMVVIGVYNAVTRKLSQTIGVDLSSNTYIELQWYMFALVFLWGAAYTLKHNAHVRVDVIYSRLSERGKAWVDVFGTVLFLLPFTAVVLWTAWPIVFESWKIHEMSPDPGGLPRYPIKAALIVAFALLFLQGLSELIKRIALLTGHQVALASGSEEEPSL</sequence>
<feature type="transmembrane region" description="Helical" evidence="9">
    <location>
        <begin position="96"/>
        <end position="121"/>
    </location>
</feature>
<reference evidence="11 12" key="1">
    <citation type="submission" date="2019-07" db="EMBL/GenBank/DDBJ databases">
        <title>Whole genome shotgun sequence of Oceanithermus desulfurans NBRC 100063.</title>
        <authorList>
            <person name="Hosoyama A."/>
            <person name="Uohara A."/>
            <person name="Ohji S."/>
            <person name="Ichikawa N."/>
        </authorList>
    </citation>
    <scope>NUCLEOTIDE SEQUENCE [LARGE SCALE GENOMIC DNA]</scope>
    <source>
        <strain evidence="11 12">NBRC 100063</strain>
    </source>
</reference>
<keyword evidence="2" id="KW-0813">Transport</keyword>
<dbReference type="RefSeq" id="WP_147144735.1">
    <property type="nucleotide sequence ID" value="NZ_BJXN01000001.1"/>
</dbReference>